<organism evidence="3 4">
    <name type="scientific">Acer yangbiense</name>
    <dbReference type="NCBI Taxonomy" id="1000413"/>
    <lineage>
        <taxon>Eukaryota</taxon>
        <taxon>Viridiplantae</taxon>
        <taxon>Streptophyta</taxon>
        <taxon>Embryophyta</taxon>
        <taxon>Tracheophyta</taxon>
        <taxon>Spermatophyta</taxon>
        <taxon>Magnoliopsida</taxon>
        <taxon>eudicotyledons</taxon>
        <taxon>Gunneridae</taxon>
        <taxon>Pentapetalae</taxon>
        <taxon>rosids</taxon>
        <taxon>malvids</taxon>
        <taxon>Sapindales</taxon>
        <taxon>Sapindaceae</taxon>
        <taxon>Hippocastanoideae</taxon>
        <taxon>Acereae</taxon>
        <taxon>Acer</taxon>
    </lineage>
</organism>
<evidence type="ECO:0000256" key="1">
    <source>
        <dbReference type="SAM" id="SignalP"/>
    </source>
</evidence>
<dbReference type="OrthoDB" id="1839683at2759"/>
<protein>
    <recommendedName>
        <fullName evidence="2">Phytocyanin domain-containing protein</fullName>
    </recommendedName>
</protein>
<dbReference type="AlphaFoldDB" id="A0A5C7I5V7"/>
<gene>
    <name evidence="3" type="ORF">EZV62_011372</name>
</gene>
<dbReference type="GO" id="GO:0009055">
    <property type="term" value="F:electron transfer activity"/>
    <property type="evidence" value="ECO:0007669"/>
    <property type="project" value="InterPro"/>
</dbReference>
<dbReference type="PANTHER" id="PTHR34052">
    <property type="entry name" value="GLYCINE-RICH PROTEIN-LIKE"/>
    <property type="match status" value="1"/>
</dbReference>
<dbReference type="PROSITE" id="PS51485">
    <property type="entry name" value="PHYTOCYANIN"/>
    <property type="match status" value="1"/>
</dbReference>
<dbReference type="InterPro" id="IPR003245">
    <property type="entry name" value="Phytocyanin_dom"/>
</dbReference>
<keyword evidence="1" id="KW-0732">Signal</keyword>
<evidence type="ECO:0000313" key="3">
    <source>
        <dbReference type="EMBL" id="TXG64378.1"/>
    </source>
</evidence>
<comment type="caution">
    <text evidence="3">The sequence shown here is derived from an EMBL/GenBank/DDBJ whole genome shotgun (WGS) entry which is preliminary data.</text>
</comment>
<dbReference type="PANTHER" id="PTHR34052:SF1">
    <property type="entry name" value="OS06G0216700 PROTEIN"/>
    <property type="match status" value="1"/>
</dbReference>
<feature type="domain" description="Phytocyanin" evidence="2">
    <location>
        <begin position="19"/>
        <end position="134"/>
    </location>
</feature>
<dbReference type="SUPFAM" id="SSF49503">
    <property type="entry name" value="Cupredoxins"/>
    <property type="match status" value="1"/>
</dbReference>
<evidence type="ECO:0000259" key="2">
    <source>
        <dbReference type="PROSITE" id="PS51485"/>
    </source>
</evidence>
<dbReference type="InterPro" id="IPR008972">
    <property type="entry name" value="Cupredoxin"/>
</dbReference>
<proteinExistence type="predicted"/>
<name>A0A5C7I5V7_9ROSI</name>
<feature type="chain" id="PRO_5022995623" description="Phytocyanin domain-containing protein" evidence="1">
    <location>
        <begin position="29"/>
        <end position="139"/>
    </location>
</feature>
<keyword evidence="4" id="KW-1185">Reference proteome</keyword>
<dbReference type="Gene3D" id="2.60.40.420">
    <property type="entry name" value="Cupredoxins - blue copper proteins"/>
    <property type="match status" value="1"/>
</dbReference>
<feature type="signal peptide" evidence="1">
    <location>
        <begin position="1"/>
        <end position="28"/>
    </location>
</feature>
<sequence length="139" mass="15925">MAGFGVSADRSLILIVAAASMLVTVSVANRDWNYGGGVWAFQNNPFYVNDILVFKYDPPSKSPFHHSVYLLPNMWSYMTCDMSRAKLIANTTQGDGEGFEFVLKKWQPYYFVCGESGGLHCRDGRMKFFVMPMLRRWHY</sequence>
<dbReference type="Proteomes" id="UP000323000">
    <property type="component" value="Chromosome 4"/>
</dbReference>
<dbReference type="Pfam" id="PF02298">
    <property type="entry name" value="Cu_bind_like"/>
    <property type="match status" value="1"/>
</dbReference>
<dbReference type="EMBL" id="VAHF01000004">
    <property type="protein sequence ID" value="TXG64378.1"/>
    <property type="molecule type" value="Genomic_DNA"/>
</dbReference>
<evidence type="ECO:0000313" key="4">
    <source>
        <dbReference type="Proteomes" id="UP000323000"/>
    </source>
</evidence>
<accession>A0A5C7I5V7</accession>
<reference evidence="4" key="1">
    <citation type="journal article" date="2019" name="Gigascience">
        <title>De novo genome assembly of the endangered Acer yangbiense, a plant species with extremely small populations endemic to Yunnan Province, China.</title>
        <authorList>
            <person name="Yang J."/>
            <person name="Wariss H.M."/>
            <person name="Tao L."/>
            <person name="Zhang R."/>
            <person name="Yun Q."/>
            <person name="Hollingsworth P."/>
            <person name="Dao Z."/>
            <person name="Luo G."/>
            <person name="Guo H."/>
            <person name="Ma Y."/>
            <person name="Sun W."/>
        </authorList>
    </citation>
    <scope>NUCLEOTIDE SEQUENCE [LARGE SCALE GENOMIC DNA]</scope>
    <source>
        <strain evidence="4">cv. Malutang</strain>
    </source>
</reference>